<dbReference type="EMBL" id="BEGY01000004">
    <property type="protein sequence ID" value="GAX73550.1"/>
    <property type="molecule type" value="Genomic_DNA"/>
</dbReference>
<evidence type="ECO:0000256" key="2">
    <source>
        <dbReference type="ARBA" id="ARBA00022679"/>
    </source>
</evidence>
<dbReference type="Gene3D" id="2.20.110.10">
    <property type="entry name" value="Histone H3 K4-specific methyltransferase SET7/9 N-terminal domain"/>
    <property type="match status" value="3"/>
</dbReference>
<proteinExistence type="predicted"/>
<dbReference type="Proteomes" id="UP000232323">
    <property type="component" value="Unassembled WGS sequence"/>
</dbReference>
<evidence type="ECO:0000256" key="1">
    <source>
        <dbReference type="ARBA" id="ARBA00012172"/>
    </source>
</evidence>
<sequence>MCKKEDSLEAMKNQAVQLGGYDQESTDCELFRLVEYFKFFFDGSSSSKERRTISRMCQTASELNDLIRSSMFSSSSEQLKIKEKQFSNGDYYEGGWADGPESEGLYTWKNGSCYEGKWRAGNLDGVGQHSWPSGAIYQGEWKDGTMHGVGMFDAPNGARYQGGWVRGLKHGLGKQTFSSGDVYEGIWRQGLPDGPGCYKWYDGSQYDGEWREGRMHGQGSFAWPSGQKYDGEWKDGLQDGLGRFVEADGTKYDGLWLCGKRHGIGLVRHAAPTMRHMSTLTRSLTKTMSRRGFGSSSMRRARTSSRTIEEDDLPDGIPPLRPDLLLPTIHSMTQGSNNPDLSGSGLPGFKPLDILVPDSGSNAQQTASTPALLRVYELGIVTRETALPWEEAENIINAVQNRTKPLQGSMRASDLAKGGLKLGKAVERGHQSYNLMLALQLGLRYSVGRVSTQPSQRNVPPQDFELKVKQFFPQSGSEMTPPHSCDEFVWKDYAPMVFRKLRESFNIDAGDYMLSLCSDASLRLLNTPGKSGAFFFLSHDDKFFVKSLKKGETTLLYNILPDYYKHVSTHPHTLITRFYGLHRIILSNRRKYDFVVMGNLFNTKMLLHQKFDLKGSTLGRTAGREDLNDPHEIYKDLDLKSSFRMGDRWQERLEYQIRADTALLESCQIMDYSMLLGIHYPKRMQTESKAVSDRSTGRREPNLGTKHSSLLDHDSVVRNFAEMDSEKRFKEVFPAISELVEKMRINGQAKSDLLQLSAIHLKGGTRRSYSKRQASQSSGTDAEELALRLGQSRVQLGLNLPAKRVGIRNTQTKGGSLNAQDEAEEKSVGDEEEEDVVLYFGIIDILQNYNPAKRVEHHLKSIVHDSHSISVNHPTLYAQRFREFMSKLFV</sequence>
<evidence type="ECO:0000313" key="11">
    <source>
        <dbReference type="Proteomes" id="UP000232323"/>
    </source>
</evidence>
<keyword evidence="4 7" id="KW-0547">Nucleotide-binding</keyword>
<feature type="region of interest" description="Disordered" evidence="8">
    <location>
        <begin position="687"/>
        <end position="708"/>
    </location>
</feature>
<keyword evidence="2 7" id="KW-0808">Transferase</keyword>
<dbReference type="InterPro" id="IPR027483">
    <property type="entry name" value="PInositol-4-P-4/5-kinase_C_sf"/>
</dbReference>
<keyword evidence="6 7" id="KW-0067">ATP-binding</keyword>
<evidence type="ECO:0000259" key="9">
    <source>
        <dbReference type="PROSITE" id="PS51455"/>
    </source>
</evidence>
<organism evidence="10 11">
    <name type="scientific">Chlamydomonas eustigma</name>
    <dbReference type="NCBI Taxonomy" id="1157962"/>
    <lineage>
        <taxon>Eukaryota</taxon>
        <taxon>Viridiplantae</taxon>
        <taxon>Chlorophyta</taxon>
        <taxon>core chlorophytes</taxon>
        <taxon>Chlorophyceae</taxon>
        <taxon>CS clade</taxon>
        <taxon>Chlamydomonadales</taxon>
        <taxon>Chlamydomonadaceae</taxon>
        <taxon>Chlamydomonas</taxon>
    </lineage>
</organism>
<dbReference type="GO" id="GO:0005886">
    <property type="term" value="C:plasma membrane"/>
    <property type="evidence" value="ECO:0007669"/>
    <property type="project" value="TreeGrafter"/>
</dbReference>
<feature type="compositionally biased region" description="Polar residues" evidence="8">
    <location>
        <begin position="809"/>
        <end position="819"/>
    </location>
</feature>
<gene>
    <name evidence="10" type="ORF">CEUSTIGMA_g1001.t1</name>
</gene>
<dbReference type="InterPro" id="IPR002498">
    <property type="entry name" value="PInositol-4-P-4/5-kinase_core"/>
</dbReference>
<dbReference type="STRING" id="1157962.A0A250WSP3"/>
<dbReference type="SUPFAM" id="SSF82185">
    <property type="entry name" value="Histone H3 K4-specific methyltransferase SET7/9 N-terminal domain"/>
    <property type="match status" value="2"/>
</dbReference>
<protein>
    <recommendedName>
        <fullName evidence="1">1-phosphatidylinositol-4-phosphate 5-kinase</fullName>
        <ecNumber evidence="1">2.7.1.68</ecNumber>
    </recommendedName>
</protein>
<dbReference type="InterPro" id="IPR003409">
    <property type="entry name" value="MORN"/>
</dbReference>
<dbReference type="Gene3D" id="3.30.810.10">
    <property type="entry name" value="2-Layer Sandwich"/>
    <property type="match status" value="1"/>
</dbReference>
<dbReference type="PANTHER" id="PTHR23086:SF8">
    <property type="entry name" value="PHOSPHATIDYLINOSITOL 5-PHOSPHATE 4-KINASE, ISOFORM A"/>
    <property type="match status" value="1"/>
</dbReference>
<reference evidence="10 11" key="1">
    <citation type="submission" date="2017-08" db="EMBL/GenBank/DDBJ databases">
        <title>Acidophilic green algal genome provides insights into adaptation to an acidic environment.</title>
        <authorList>
            <person name="Hirooka S."/>
            <person name="Hirose Y."/>
            <person name="Kanesaki Y."/>
            <person name="Higuchi S."/>
            <person name="Fujiwara T."/>
            <person name="Onuma R."/>
            <person name="Era A."/>
            <person name="Ohbayashi R."/>
            <person name="Uzuka A."/>
            <person name="Nozaki H."/>
            <person name="Yoshikawa H."/>
            <person name="Miyagishima S.Y."/>
        </authorList>
    </citation>
    <scope>NUCLEOTIDE SEQUENCE [LARGE SCALE GENOMIC DNA]</scope>
    <source>
        <strain evidence="10 11">NIES-2499</strain>
    </source>
</reference>
<name>A0A250WSP3_9CHLO</name>
<dbReference type="Pfam" id="PF01504">
    <property type="entry name" value="PIP5K"/>
    <property type="match status" value="1"/>
</dbReference>
<feature type="domain" description="PIPK" evidence="9">
    <location>
        <begin position="429"/>
        <end position="889"/>
    </location>
</feature>
<evidence type="ECO:0000256" key="5">
    <source>
        <dbReference type="ARBA" id="ARBA00022777"/>
    </source>
</evidence>
<comment type="caution">
    <text evidence="10">The sequence shown here is derived from an EMBL/GenBank/DDBJ whole genome shotgun (WGS) entry which is preliminary data.</text>
</comment>
<feature type="compositionally biased region" description="Basic and acidic residues" evidence="8">
    <location>
        <begin position="687"/>
        <end position="701"/>
    </location>
</feature>
<keyword evidence="3" id="KW-0677">Repeat</keyword>
<dbReference type="InterPro" id="IPR027484">
    <property type="entry name" value="PInositol-4-P-5-kinase_N"/>
</dbReference>
<keyword evidence="11" id="KW-1185">Reference proteome</keyword>
<keyword evidence="5 7" id="KW-0418">Kinase</keyword>
<dbReference type="GO" id="GO:0016308">
    <property type="term" value="F:1-phosphatidylinositol-4-phosphate 5-kinase activity"/>
    <property type="evidence" value="ECO:0007669"/>
    <property type="project" value="UniProtKB-EC"/>
</dbReference>
<dbReference type="InterPro" id="IPR017163">
    <property type="entry name" value="PIno-4-P-5_kinase_pln"/>
</dbReference>
<dbReference type="SUPFAM" id="SSF56104">
    <property type="entry name" value="SAICAR synthase-like"/>
    <property type="match status" value="1"/>
</dbReference>
<dbReference type="OrthoDB" id="70770at2759"/>
<dbReference type="GO" id="GO:0046854">
    <property type="term" value="P:phosphatidylinositol phosphate biosynthetic process"/>
    <property type="evidence" value="ECO:0007669"/>
    <property type="project" value="TreeGrafter"/>
</dbReference>
<evidence type="ECO:0000256" key="3">
    <source>
        <dbReference type="ARBA" id="ARBA00022737"/>
    </source>
</evidence>
<dbReference type="AlphaFoldDB" id="A0A250WSP3"/>
<dbReference type="SMART" id="SM00330">
    <property type="entry name" value="PIPKc"/>
    <property type="match status" value="1"/>
</dbReference>
<evidence type="ECO:0000313" key="10">
    <source>
        <dbReference type="EMBL" id="GAX73550.1"/>
    </source>
</evidence>
<dbReference type="PIRSF" id="PIRSF037274">
    <property type="entry name" value="PIP5K_plant_prd"/>
    <property type="match status" value="1"/>
</dbReference>
<dbReference type="SMART" id="SM00698">
    <property type="entry name" value="MORN"/>
    <property type="match status" value="8"/>
</dbReference>
<dbReference type="EC" id="2.7.1.68" evidence="1"/>
<feature type="region of interest" description="Disordered" evidence="8">
    <location>
        <begin position="809"/>
        <end position="830"/>
    </location>
</feature>
<feature type="region of interest" description="Disordered" evidence="8">
    <location>
        <begin position="289"/>
        <end position="317"/>
    </location>
</feature>
<dbReference type="InterPro" id="IPR023610">
    <property type="entry name" value="PInositol-4/5-P-5/4-kinase"/>
</dbReference>
<accession>A0A250WSP3</accession>
<dbReference type="Pfam" id="PF02493">
    <property type="entry name" value="MORN"/>
    <property type="match status" value="8"/>
</dbReference>
<evidence type="ECO:0000256" key="6">
    <source>
        <dbReference type="ARBA" id="ARBA00022840"/>
    </source>
</evidence>
<evidence type="ECO:0000256" key="7">
    <source>
        <dbReference type="PROSITE-ProRule" id="PRU00781"/>
    </source>
</evidence>
<evidence type="ECO:0000256" key="8">
    <source>
        <dbReference type="SAM" id="MobiDB-lite"/>
    </source>
</evidence>
<dbReference type="GO" id="GO:0005524">
    <property type="term" value="F:ATP binding"/>
    <property type="evidence" value="ECO:0007669"/>
    <property type="project" value="UniProtKB-UniRule"/>
</dbReference>
<dbReference type="PROSITE" id="PS51455">
    <property type="entry name" value="PIPK"/>
    <property type="match status" value="1"/>
</dbReference>
<evidence type="ECO:0000256" key="4">
    <source>
        <dbReference type="ARBA" id="ARBA00022741"/>
    </source>
</evidence>
<dbReference type="PANTHER" id="PTHR23086">
    <property type="entry name" value="PHOSPHATIDYLINOSITOL-4-PHOSPHATE 5-KINASE"/>
    <property type="match status" value="1"/>
</dbReference>
<dbReference type="Gene3D" id="3.30.800.10">
    <property type="entry name" value="Phosphatidylinositol Phosphate Kinase II Beta"/>
    <property type="match status" value="1"/>
</dbReference>